<evidence type="ECO:0000256" key="1">
    <source>
        <dbReference type="ARBA" id="ARBA00022723"/>
    </source>
</evidence>
<keyword evidence="7" id="KW-1185">Reference proteome</keyword>
<reference evidence="6" key="1">
    <citation type="journal article" date="2020" name="Stud. Mycol.">
        <title>101 Dothideomycetes genomes: a test case for predicting lifestyles and emergence of pathogens.</title>
        <authorList>
            <person name="Haridas S."/>
            <person name="Albert R."/>
            <person name="Binder M."/>
            <person name="Bloem J."/>
            <person name="Labutti K."/>
            <person name="Salamov A."/>
            <person name="Andreopoulos B."/>
            <person name="Baker S."/>
            <person name="Barry K."/>
            <person name="Bills G."/>
            <person name="Bluhm B."/>
            <person name="Cannon C."/>
            <person name="Castanera R."/>
            <person name="Culley D."/>
            <person name="Daum C."/>
            <person name="Ezra D."/>
            <person name="Gonzalez J."/>
            <person name="Henrissat B."/>
            <person name="Kuo A."/>
            <person name="Liang C."/>
            <person name="Lipzen A."/>
            <person name="Lutzoni F."/>
            <person name="Magnuson J."/>
            <person name="Mondo S."/>
            <person name="Nolan M."/>
            <person name="Ohm R."/>
            <person name="Pangilinan J."/>
            <person name="Park H.-J."/>
            <person name="Ramirez L."/>
            <person name="Alfaro M."/>
            <person name="Sun H."/>
            <person name="Tritt A."/>
            <person name="Yoshinaga Y."/>
            <person name="Zwiers L.-H."/>
            <person name="Turgeon B."/>
            <person name="Goodwin S."/>
            <person name="Spatafora J."/>
            <person name="Crous P."/>
            <person name="Grigoriev I."/>
        </authorList>
    </citation>
    <scope>NUCLEOTIDE SEQUENCE</scope>
    <source>
        <strain evidence="6">CBS 113818</strain>
    </source>
</reference>
<dbReference type="AlphaFoldDB" id="A0A6A6ZK83"/>
<name>A0A6A6ZK83_9PLEO</name>
<organism evidence="6 7">
    <name type="scientific">Ophiobolus disseminans</name>
    <dbReference type="NCBI Taxonomy" id="1469910"/>
    <lineage>
        <taxon>Eukaryota</taxon>
        <taxon>Fungi</taxon>
        <taxon>Dikarya</taxon>
        <taxon>Ascomycota</taxon>
        <taxon>Pezizomycotina</taxon>
        <taxon>Dothideomycetes</taxon>
        <taxon>Pleosporomycetidae</taxon>
        <taxon>Pleosporales</taxon>
        <taxon>Pleosporineae</taxon>
        <taxon>Phaeosphaeriaceae</taxon>
        <taxon>Ophiobolus</taxon>
    </lineage>
</organism>
<dbReference type="PROSITE" id="PS01360">
    <property type="entry name" value="ZF_MYND_1"/>
    <property type="match status" value="1"/>
</dbReference>
<keyword evidence="3" id="KW-0862">Zinc</keyword>
<sequence>MASSAPQDFGQPLILEDFIPITQPVTAASPPLCAVCHKAVTISQRCKACVNIYYCSKECQTQDWPMHKLVCRAFTKSTCMYRDPPAPSSMFLTYRRALLFRPDHTCPCFMFLKYHKDGKPVGLHDYFPDTPPGDVKTIAFHDRFLPYWIQLSYDSNPKSERELAVNEAIGEAFRGPVVAIAYDAEEGLSAPALDADTTTLRPVIEYARLRAEYDGPVFVEQPQVRCTKEEWVEIREKSLNGANGVV</sequence>
<evidence type="ECO:0000256" key="4">
    <source>
        <dbReference type="PROSITE-ProRule" id="PRU00134"/>
    </source>
</evidence>
<protein>
    <recommendedName>
        <fullName evidence="5">MYND-type domain-containing protein</fullName>
    </recommendedName>
</protein>
<accession>A0A6A6ZK83</accession>
<proteinExistence type="predicted"/>
<dbReference type="Pfam" id="PF01753">
    <property type="entry name" value="zf-MYND"/>
    <property type="match status" value="1"/>
</dbReference>
<evidence type="ECO:0000256" key="3">
    <source>
        <dbReference type="ARBA" id="ARBA00022833"/>
    </source>
</evidence>
<dbReference type="Gene3D" id="6.10.140.2220">
    <property type="match status" value="1"/>
</dbReference>
<evidence type="ECO:0000313" key="7">
    <source>
        <dbReference type="Proteomes" id="UP000799424"/>
    </source>
</evidence>
<gene>
    <name evidence="6" type="ORF">CC86DRAFT_428592</name>
</gene>
<dbReference type="GO" id="GO:0008270">
    <property type="term" value="F:zinc ion binding"/>
    <property type="evidence" value="ECO:0007669"/>
    <property type="project" value="UniProtKB-KW"/>
</dbReference>
<evidence type="ECO:0000259" key="5">
    <source>
        <dbReference type="PROSITE" id="PS50865"/>
    </source>
</evidence>
<evidence type="ECO:0000313" key="6">
    <source>
        <dbReference type="EMBL" id="KAF2820744.1"/>
    </source>
</evidence>
<keyword evidence="1" id="KW-0479">Metal-binding</keyword>
<dbReference type="InterPro" id="IPR002893">
    <property type="entry name" value="Znf_MYND"/>
</dbReference>
<dbReference type="SUPFAM" id="SSF144232">
    <property type="entry name" value="HIT/MYND zinc finger-like"/>
    <property type="match status" value="1"/>
</dbReference>
<dbReference type="OrthoDB" id="437457at2759"/>
<keyword evidence="2 4" id="KW-0863">Zinc-finger</keyword>
<dbReference type="Proteomes" id="UP000799424">
    <property type="component" value="Unassembled WGS sequence"/>
</dbReference>
<feature type="domain" description="MYND-type" evidence="5">
    <location>
        <begin position="33"/>
        <end position="71"/>
    </location>
</feature>
<evidence type="ECO:0000256" key="2">
    <source>
        <dbReference type="ARBA" id="ARBA00022771"/>
    </source>
</evidence>
<dbReference type="EMBL" id="MU006240">
    <property type="protein sequence ID" value="KAF2820744.1"/>
    <property type="molecule type" value="Genomic_DNA"/>
</dbReference>
<dbReference type="PROSITE" id="PS50865">
    <property type="entry name" value="ZF_MYND_2"/>
    <property type="match status" value="1"/>
</dbReference>